<dbReference type="GO" id="GO:0005657">
    <property type="term" value="C:replication fork"/>
    <property type="evidence" value="ECO:0007669"/>
    <property type="project" value="TreeGrafter"/>
</dbReference>
<evidence type="ECO:0000256" key="4">
    <source>
        <dbReference type="ARBA" id="ARBA00022840"/>
    </source>
</evidence>
<evidence type="ECO:0000256" key="5">
    <source>
        <dbReference type="ARBA" id="ARBA00023204"/>
    </source>
</evidence>
<dbReference type="GeneID" id="85305428"/>
<keyword evidence="2" id="KW-0547">Nucleotide-binding</keyword>
<evidence type="ECO:0000256" key="8">
    <source>
        <dbReference type="SAM" id="MobiDB-lite"/>
    </source>
</evidence>
<dbReference type="GO" id="GO:0140664">
    <property type="term" value="F:ATP-dependent DNA damage sensor activity"/>
    <property type="evidence" value="ECO:0007669"/>
    <property type="project" value="InterPro"/>
</dbReference>
<dbReference type="GO" id="GO:0033065">
    <property type="term" value="C:Rad51C-XRCC3 complex"/>
    <property type="evidence" value="ECO:0007669"/>
    <property type="project" value="TreeGrafter"/>
</dbReference>
<dbReference type="InterPro" id="IPR052093">
    <property type="entry name" value="HR_Repair_Mediator"/>
</dbReference>
<reference evidence="10" key="1">
    <citation type="submission" date="2023-06" db="EMBL/GenBank/DDBJ databases">
        <title>Genome-scale phylogeny and comparative genomics of the fungal order Sordariales.</title>
        <authorList>
            <consortium name="Lawrence Berkeley National Laboratory"/>
            <person name="Hensen N."/>
            <person name="Bonometti L."/>
            <person name="Westerberg I."/>
            <person name="Brannstrom I.O."/>
            <person name="Guillou S."/>
            <person name="Cros-Aarteil S."/>
            <person name="Calhoun S."/>
            <person name="Haridas S."/>
            <person name="Kuo A."/>
            <person name="Mondo S."/>
            <person name="Pangilinan J."/>
            <person name="Riley R."/>
            <person name="Labutti K."/>
            <person name="Andreopoulos B."/>
            <person name="Lipzen A."/>
            <person name="Chen C."/>
            <person name="Yanf M."/>
            <person name="Daum C."/>
            <person name="Ng V."/>
            <person name="Clum A."/>
            <person name="Steindorff A."/>
            <person name="Ohm R."/>
            <person name="Martin F."/>
            <person name="Silar P."/>
            <person name="Natvig D."/>
            <person name="Lalanne C."/>
            <person name="Gautier V."/>
            <person name="Ament-Velasquez S.L."/>
            <person name="Kruys A."/>
            <person name="Hutchinson M.I."/>
            <person name="Powell A.J."/>
            <person name="Barry K."/>
            <person name="Miller A.N."/>
            <person name="Grigoriev I.V."/>
            <person name="Debuchy R."/>
            <person name="Gladieux P."/>
            <person name="Thoren M.H."/>
            <person name="Johannesson H."/>
        </authorList>
    </citation>
    <scope>NUCLEOTIDE SEQUENCE</scope>
    <source>
        <strain evidence="10">8032-3</strain>
    </source>
</reference>
<dbReference type="InterPro" id="IPR020588">
    <property type="entry name" value="RecA_ATP-bd"/>
</dbReference>
<evidence type="ECO:0000256" key="3">
    <source>
        <dbReference type="ARBA" id="ARBA00022763"/>
    </source>
</evidence>
<keyword evidence="5" id="KW-0234">DNA repair</keyword>
<evidence type="ECO:0000259" key="9">
    <source>
        <dbReference type="PROSITE" id="PS50162"/>
    </source>
</evidence>
<dbReference type="InterPro" id="IPR027417">
    <property type="entry name" value="P-loop_NTPase"/>
</dbReference>
<comment type="caution">
    <text evidence="10">The sequence shown here is derived from an EMBL/GenBank/DDBJ whole genome shotgun (WGS) entry which is preliminary data.</text>
</comment>
<sequence>MDYHAIHGHDVASFELPATHRLPTISAAQALEDLDGNPSRFVSTGLDGLDRLLADHFSGASSGKSVWGGIQKGQVTEVWGPPGSGKTTLGVQLSSTVLGEHRGVVWVDCSSPLCSQRLSAVVAARTGTSDETVSNHLRHFIHYTCPTLPHFTALLCRPTDSCIPRDTSLVVIDSLSALLNHNFPKIPEAKGTPSSGKGPSLSSRRFQVLQYIIDALKKLAATRDIAIVVLTQCATKMQVERGPTLIPAINANVWEQGIFTRLVLFRDWGVHQDKPTGLHFAGAQKINGRGHYGSIENIAAFSIESRGLVAASFDSASQASITLPTTPARKRKLRDTDFEVADSEDEDYGWQVEDEDAIPGMPSQWQGSEDLLLGQRPESDGSQDEDGQAPVAVLGSGEGSIAEEGAEESPDGQGAEDIAEGSA</sequence>
<dbReference type="SUPFAM" id="SSF52540">
    <property type="entry name" value="P-loop containing nucleoside triphosphate hydrolases"/>
    <property type="match status" value="1"/>
</dbReference>
<dbReference type="GO" id="GO:0008821">
    <property type="term" value="F:crossover junction DNA endonuclease activity"/>
    <property type="evidence" value="ECO:0007669"/>
    <property type="project" value="TreeGrafter"/>
</dbReference>
<evidence type="ECO:0000256" key="2">
    <source>
        <dbReference type="ARBA" id="ARBA00022741"/>
    </source>
</evidence>
<keyword evidence="4" id="KW-0067">ATP-binding</keyword>
<dbReference type="RefSeq" id="XP_060287878.1">
    <property type="nucleotide sequence ID" value="XM_060422241.1"/>
</dbReference>
<proteinExistence type="predicted"/>
<dbReference type="CDD" id="cd01393">
    <property type="entry name" value="RecA-like"/>
    <property type="match status" value="1"/>
</dbReference>
<keyword evidence="3" id="KW-0227">DNA damage</keyword>
<name>A0AAJ0C7N2_9PEZI</name>
<evidence type="ECO:0000256" key="7">
    <source>
        <dbReference type="ARBA" id="ARBA00040674"/>
    </source>
</evidence>
<dbReference type="GO" id="GO:0033063">
    <property type="term" value="C:Rad51B-Rad51C-Rad51D-XRCC2 complex"/>
    <property type="evidence" value="ECO:0007669"/>
    <property type="project" value="TreeGrafter"/>
</dbReference>
<dbReference type="GO" id="GO:0000400">
    <property type="term" value="F:four-way junction DNA binding"/>
    <property type="evidence" value="ECO:0007669"/>
    <property type="project" value="TreeGrafter"/>
</dbReference>
<evidence type="ECO:0000256" key="6">
    <source>
        <dbReference type="ARBA" id="ARBA00023242"/>
    </source>
</evidence>
<dbReference type="Proteomes" id="UP001244011">
    <property type="component" value="Unassembled WGS sequence"/>
</dbReference>
<organism evidence="10 11">
    <name type="scientific">Phialemonium atrogriseum</name>
    <dbReference type="NCBI Taxonomy" id="1093897"/>
    <lineage>
        <taxon>Eukaryota</taxon>
        <taxon>Fungi</taxon>
        <taxon>Dikarya</taxon>
        <taxon>Ascomycota</taxon>
        <taxon>Pezizomycotina</taxon>
        <taxon>Sordariomycetes</taxon>
        <taxon>Sordariomycetidae</taxon>
        <taxon>Cephalothecales</taxon>
        <taxon>Cephalothecaceae</taxon>
        <taxon>Phialemonium</taxon>
    </lineage>
</organism>
<dbReference type="GO" id="GO:0007131">
    <property type="term" value="P:reciprocal meiotic recombination"/>
    <property type="evidence" value="ECO:0007669"/>
    <property type="project" value="TreeGrafter"/>
</dbReference>
<accession>A0AAJ0C7N2</accession>
<gene>
    <name evidence="10" type="ORF">QBC33DRAFT_160734</name>
</gene>
<evidence type="ECO:0000256" key="1">
    <source>
        <dbReference type="ARBA" id="ARBA00004123"/>
    </source>
</evidence>
<keyword evidence="6" id="KW-0539">Nucleus</keyword>
<evidence type="ECO:0000313" key="10">
    <source>
        <dbReference type="EMBL" id="KAK1771665.1"/>
    </source>
</evidence>
<dbReference type="AlphaFoldDB" id="A0AAJ0C7N2"/>
<feature type="region of interest" description="Disordered" evidence="8">
    <location>
        <begin position="357"/>
        <end position="423"/>
    </location>
</feature>
<dbReference type="EMBL" id="MU838998">
    <property type="protein sequence ID" value="KAK1771665.1"/>
    <property type="molecule type" value="Genomic_DNA"/>
</dbReference>
<dbReference type="Gene3D" id="3.40.50.300">
    <property type="entry name" value="P-loop containing nucleotide triphosphate hydrolases"/>
    <property type="match status" value="1"/>
</dbReference>
<dbReference type="Pfam" id="PF08423">
    <property type="entry name" value="Rad51"/>
    <property type="match status" value="1"/>
</dbReference>
<comment type="subcellular location">
    <subcellularLocation>
        <location evidence="1">Nucleus</location>
    </subcellularLocation>
</comment>
<dbReference type="PROSITE" id="PS50162">
    <property type="entry name" value="RECA_2"/>
    <property type="match status" value="1"/>
</dbReference>
<protein>
    <recommendedName>
        <fullName evidence="7">DNA repair protein RAD51 homolog 3</fullName>
    </recommendedName>
</protein>
<evidence type="ECO:0000313" key="11">
    <source>
        <dbReference type="Proteomes" id="UP001244011"/>
    </source>
</evidence>
<dbReference type="PANTHER" id="PTHR46239">
    <property type="entry name" value="DNA REPAIR PROTEIN RAD51 HOMOLOG 3 RAD51C"/>
    <property type="match status" value="1"/>
</dbReference>
<feature type="domain" description="RecA family profile 1" evidence="9">
    <location>
        <begin position="38"/>
        <end position="233"/>
    </location>
</feature>
<dbReference type="GO" id="GO:0000707">
    <property type="term" value="P:meiotic DNA recombinase assembly"/>
    <property type="evidence" value="ECO:0007669"/>
    <property type="project" value="TreeGrafter"/>
</dbReference>
<keyword evidence="11" id="KW-1185">Reference proteome</keyword>
<dbReference type="PANTHER" id="PTHR46239:SF1">
    <property type="entry name" value="DNA REPAIR PROTEIN RAD51 HOMOLOG 3"/>
    <property type="match status" value="1"/>
</dbReference>
<dbReference type="InterPro" id="IPR013632">
    <property type="entry name" value="Rad51_C"/>
</dbReference>
<dbReference type="GO" id="GO:0005524">
    <property type="term" value="F:ATP binding"/>
    <property type="evidence" value="ECO:0007669"/>
    <property type="project" value="UniProtKB-KW"/>
</dbReference>